<keyword evidence="2" id="KW-1185">Reference proteome</keyword>
<reference evidence="1 2" key="1">
    <citation type="submission" date="2021-06" db="EMBL/GenBank/DDBJ databases">
        <title>Bacterium isolated from marine sediment.</title>
        <authorList>
            <person name="Zhu K.-L."/>
            <person name="Du Z.-J."/>
            <person name="Liang Q.-Y."/>
        </authorList>
    </citation>
    <scope>NUCLEOTIDE SEQUENCE [LARGE SCALE GENOMIC DNA]</scope>
    <source>
        <strain evidence="1 2">A346</strain>
    </source>
</reference>
<evidence type="ECO:0000313" key="2">
    <source>
        <dbReference type="Proteomes" id="UP000755551"/>
    </source>
</evidence>
<protein>
    <submittedName>
        <fullName evidence="1">Type I-C CRISPR-associated protein Cas8c/Csd1</fullName>
    </submittedName>
</protein>
<dbReference type="Proteomes" id="UP000755551">
    <property type="component" value="Unassembled WGS sequence"/>
</dbReference>
<gene>
    <name evidence="1" type="primary">cas8c</name>
    <name evidence="1" type="ORF">KTN04_14005</name>
</gene>
<accession>A0ABS6MDX7</accession>
<comment type="caution">
    <text evidence="1">The sequence shown here is derived from an EMBL/GenBank/DDBJ whole genome shotgun (WGS) entry which is preliminary data.</text>
</comment>
<dbReference type="EMBL" id="JAHQZT010000024">
    <property type="protein sequence ID" value="MBV0934450.1"/>
    <property type="molecule type" value="Genomic_DNA"/>
</dbReference>
<organism evidence="1 2">
    <name type="scientific">Marinobacterium weihaiense</name>
    <dbReference type="NCBI Taxonomy" id="2851016"/>
    <lineage>
        <taxon>Bacteria</taxon>
        <taxon>Pseudomonadati</taxon>
        <taxon>Pseudomonadota</taxon>
        <taxon>Gammaproteobacteria</taxon>
        <taxon>Oceanospirillales</taxon>
        <taxon>Oceanospirillaceae</taxon>
        <taxon>Marinobacterium</taxon>
    </lineage>
</organism>
<proteinExistence type="predicted"/>
<dbReference type="InterPro" id="IPR010144">
    <property type="entry name" value="CRISPR-assoc_prot_Csd1-typ"/>
</dbReference>
<dbReference type="NCBIfam" id="TIGR01863">
    <property type="entry name" value="cas_Csd1"/>
    <property type="match status" value="1"/>
</dbReference>
<sequence>MILTALSNYYARLVEQGNPDVPPYGYSPEKISYCLVIDRQGTLIDVVSLLDTTGKKPRPSVYLVPQPPKRSANIAPGFMWDKSGYVLGLTASEKDKDIHRARQTHEAFKEYHRQWLEGEDDLGLHALLAFLDRWDPEDEACVGLIPVDALDTNLVFRLDEEPGFLHQRDATKAVRDRQLASPDGHTSTCLVTGESAPIAALHPSIKGVNGAQTAGASLVSFNLSAFESHGKKQGMNAPVSERAAFGYGTALNYLLRRDPNNRQRLQIGDSTVVFWAEAGSPQEAEASEDFLGGLLSPPTNSEDLDNPEVDRLHATLNKVAAGEPLQNLNLQLNPDTRIYILGLAPNAARLSVRFWEVDTLERFTQRIGEHYRDLLLQPVPWKKPPSIWRLLLETVPHREGGRAKADDVTPHLAGELARAILTGRRYPRHLLTHMIMRMRADGHLSSLRVALCKAVLVRDQRLGSIKDKEIPVSLDIDNRDPGYVLGRLFATLESVQRAALGQKVNATIRDRYYGAASATPASIFPVLLRNAQNHFSKARKVKPGLAVNLEKQTGAIVELLPAEFPKTLGLEEQGRFAIGYYHQHNEVFNKHAPDIQEGDTE</sequence>
<dbReference type="RefSeq" id="WP_217335859.1">
    <property type="nucleotide sequence ID" value="NZ_JAHQZT010000024.1"/>
</dbReference>
<evidence type="ECO:0000313" key="1">
    <source>
        <dbReference type="EMBL" id="MBV0934450.1"/>
    </source>
</evidence>
<dbReference type="Pfam" id="PF09709">
    <property type="entry name" value="Cas_Csd1"/>
    <property type="match status" value="1"/>
</dbReference>
<dbReference type="CDD" id="cd09757">
    <property type="entry name" value="Cas8c_I-C"/>
    <property type="match status" value="1"/>
</dbReference>
<name>A0ABS6MDX7_9GAMM</name>